<dbReference type="PROSITE" id="PS50994">
    <property type="entry name" value="INTEGRASE"/>
    <property type="match status" value="1"/>
</dbReference>
<gene>
    <name evidence="2" type="ORF">G6F51_014246</name>
</gene>
<dbReference type="GO" id="GO:0015074">
    <property type="term" value="P:DNA integration"/>
    <property type="evidence" value="ECO:0007669"/>
    <property type="project" value="InterPro"/>
</dbReference>
<reference evidence="2" key="1">
    <citation type="journal article" date="2020" name="Microb. Genom.">
        <title>Genetic diversity of clinical and environmental Mucorales isolates obtained from an investigation of mucormycosis cases among solid organ transplant recipients.</title>
        <authorList>
            <person name="Nguyen M.H."/>
            <person name="Kaul D."/>
            <person name="Muto C."/>
            <person name="Cheng S.J."/>
            <person name="Richter R.A."/>
            <person name="Bruno V.M."/>
            <person name="Liu G."/>
            <person name="Beyhan S."/>
            <person name="Sundermann A.J."/>
            <person name="Mounaud S."/>
            <person name="Pasculle A.W."/>
            <person name="Nierman W.C."/>
            <person name="Driscoll E."/>
            <person name="Cumbie R."/>
            <person name="Clancy C.J."/>
            <person name="Dupont C.L."/>
        </authorList>
    </citation>
    <scope>NUCLEOTIDE SEQUENCE</scope>
    <source>
        <strain evidence="2">GL16</strain>
    </source>
</reference>
<dbReference type="EMBL" id="JAANIT010008706">
    <property type="protein sequence ID" value="KAG1528838.1"/>
    <property type="molecule type" value="Genomic_DNA"/>
</dbReference>
<dbReference type="Proteomes" id="UP000717996">
    <property type="component" value="Unassembled WGS sequence"/>
</dbReference>
<dbReference type="InterPro" id="IPR012337">
    <property type="entry name" value="RNaseH-like_sf"/>
</dbReference>
<dbReference type="InterPro" id="IPR036397">
    <property type="entry name" value="RNaseH_sf"/>
</dbReference>
<comment type="caution">
    <text evidence="2">The sequence shown here is derived from an EMBL/GenBank/DDBJ whole genome shotgun (WGS) entry which is preliminary data.</text>
</comment>
<dbReference type="InterPro" id="IPR001584">
    <property type="entry name" value="Integrase_cat-core"/>
</dbReference>
<dbReference type="SUPFAM" id="SSF53098">
    <property type="entry name" value="Ribonuclease H-like"/>
    <property type="match status" value="1"/>
</dbReference>
<dbReference type="PANTHER" id="PTHR47266">
    <property type="entry name" value="ENDONUCLEASE-RELATED"/>
    <property type="match status" value="1"/>
</dbReference>
<evidence type="ECO:0000259" key="1">
    <source>
        <dbReference type="PROSITE" id="PS50994"/>
    </source>
</evidence>
<dbReference type="Pfam" id="PF00665">
    <property type="entry name" value="rve"/>
    <property type="match status" value="1"/>
</dbReference>
<dbReference type="GO" id="GO:0005634">
    <property type="term" value="C:nucleus"/>
    <property type="evidence" value="ECO:0007669"/>
    <property type="project" value="UniProtKB-ARBA"/>
</dbReference>
<dbReference type="GO" id="GO:0003676">
    <property type="term" value="F:nucleic acid binding"/>
    <property type="evidence" value="ECO:0007669"/>
    <property type="project" value="InterPro"/>
</dbReference>
<organism evidence="2 3">
    <name type="scientific">Rhizopus oryzae</name>
    <name type="common">Mucormycosis agent</name>
    <name type="synonym">Rhizopus arrhizus var. delemar</name>
    <dbReference type="NCBI Taxonomy" id="64495"/>
    <lineage>
        <taxon>Eukaryota</taxon>
        <taxon>Fungi</taxon>
        <taxon>Fungi incertae sedis</taxon>
        <taxon>Mucoromycota</taxon>
        <taxon>Mucoromycotina</taxon>
        <taxon>Mucoromycetes</taxon>
        <taxon>Mucorales</taxon>
        <taxon>Mucorineae</taxon>
        <taxon>Rhizopodaceae</taxon>
        <taxon>Rhizopus</taxon>
    </lineage>
</organism>
<evidence type="ECO:0000313" key="3">
    <source>
        <dbReference type="Proteomes" id="UP000717996"/>
    </source>
</evidence>
<protein>
    <recommendedName>
        <fullName evidence="1">Integrase catalytic domain-containing protein</fullName>
    </recommendedName>
</protein>
<dbReference type="Gene3D" id="3.30.420.10">
    <property type="entry name" value="Ribonuclease H-like superfamily/Ribonuclease H"/>
    <property type="match status" value="1"/>
</dbReference>
<name>A0A9P6XMV8_RHIOR</name>
<feature type="domain" description="Integrase catalytic" evidence="1">
    <location>
        <begin position="1"/>
        <end position="141"/>
    </location>
</feature>
<evidence type="ECO:0000313" key="2">
    <source>
        <dbReference type="EMBL" id="KAG1528838.1"/>
    </source>
</evidence>
<dbReference type="AlphaFoldDB" id="A0A9P6XMV8"/>
<accession>A0A9P6XMV8</accession>
<proteinExistence type="predicted"/>
<sequence>MYAPGKIDVFHLFERFGLDYVGPLPTSSSGNKYIIVAMEYYTKWPVARATKKADAASAVLFVYEEIICHYGPPKVLLTDGGKHFDNKFIDQLSSFVNTKHHFAAPYHPETNGLVERTSEVGSTFTSRNLRVQNQGPQYSQD</sequence>
<dbReference type="InterPro" id="IPR052160">
    <property type="entry name" value="Gypsy_RT_Integrase-like"/>
</dbReference>